<accession>S9TLS8</accession>
<evidence type="ECO:0000313" key="3">
    <source>
        <dbReference type="Proteomes" id="UP000015354"/>
    </source>
</evidence>
<sequence length="283" mass="31277">MNWGREQGQARLPHRHQRVAFDFGDRLHPTAGGEQRSEWFRQQDPTMGPHPDLVTSFDPNRKVFSQPEHWNKMFSRRLPGEGDIKLDVLDSPSLMGQLLTQTDTQNEAYFGVETRGPLHGKVPGINAPFLGEFDRKMMQAMSRPLNKERTLTANDGRFSNAIFLNDPQRHQTLTAALAKQLNTCLDRATNGVHAKLTVLEAAQSGRTDYFCGGVTAARAGPGHAHGQRLPAARGRPPALGRAHGPDGGRAAAGRRRAIRGPGGHTLREHAALIWRAYTAPRRS</sequence>
<keyword evidence="3" id="KW-1185">Reference proteome</keyword>
<dbReference type="Proteomes" id="UP000015354">
    <property type="component" value="Unassembled WGS sequence"/>
</dbReference>
<dbReference type="OrthoDB" id="410701at2759"/>
<comment type="caution">
    <text evidence="2">The sequence shown here is derived from an EMBL/GenBank/DDBJ whole genome shotgun (WGS) entry which is preliminary data.</text>
</comment>
<evidence type="ECO:0000256" key="1">
    <source>
        <dbReference type="SAM" id="MobiDB-lite"/>
    </source>
</evidence>
<feature type="region of interest" description="Disordered" evidence="1">
    <location>
        <begin position="220"/>
        <end position="253"/>
    </location>
</feature>
<evidence type="ECO:0000313" key="2">
    <source>
        <dbReference type="EMBL" id="EPY19162.1"/>
    </source>
</evidence>
<reference evidence="2 3" key="1">
    <citation type="journal article" date="2013" name="PLoS ONE">
        <title>Predicting the Proteins of Angomonas deanei, Strigomonas culicis and Their Respective Endosymbionts Reveals New Aspects of the Trypanosomatidae Family.</title>
        <authorList>
            <person name="Motta M.C."/>
            <person name="Martins A.C."/>
            <person name="de Souza S.S."/>
            <person name="Catta-Preta C.M."/>
            <person name="Silva R."/>
            <person name="Klein C.C."/>
            <person name="de Almeida L.G."/>
            <person name="de Lima Cunha O."/>
            <person name="Ciapina L.P."/>
            <person name="Brocchi M."/>
            <person name="Colabardini A.C."/>
            <person name="de Araujo Lima B."/>
            <person name="Machado C.R."/>
            <person name="de Almeida Soares C.M."/>
            <person name="Probst C.M."/>
            <person name="de Menezes C.B."/>
            <person name="Thompson C.E."/>
            <person name="Bartholomeu D.C."/>
            <person name="Gradia D.F."/>
            <person name="Pavoni D.P."/>
            <person name="Grisard E.C."/>
            <person name="Fantinatti-Garboggini F."/>
            <person name="Marchini F.K."/>
            <person name="Rodrigues-Luiz G.F."/>
            <person name="Wagner G."/>
            <person name="Goldman G.H."/>
            <person name="Fietto J.L."/>
            <person name="Elias M.C."/>
            <person name="Goldman M.H."/>
            <person name="Sagot M.F."/>
            <person name="Pereira M."/>
            <person name="Stoco P.H."/>
            <person name="de Mendonca-Neto R.P."/>
            <person name="Teixeira S.M."/>
            <person name="Maciel T.E."/>
            <person name="de Oliveira Mendes T.A."/>
            <person name="Urmenyi T.P."/>
            <person name="de Souza W."/>
            <person name="Schenkman S."/>
            <person name="de Vasconcelos A.T."/>
        </authorList>
    </citation>
    <scope>NUCLEOTIDE SEQUENCE [LARGE SCALE GENOMIC DNA]</scope>
</reference>
<protein>
    <submittedName>
        <fullName evidence="2">Uncharacterized protein</fullName>
    </submittedName>
</protein>
<feature type="compositionally biased region" description="Low complexity" evidence="1">
    <location>
        <begin position="227"/>
        <end position="242"/>
    </location>
</feature>
<dbReference type="EMBL" id="ATMH01009591">
    <property type="protein sequence ID" value="EPY19162.1"/>
    <property type="molecule type" value="Genomic_DNA"/>
</dbReference>
<feature type="region of interest" description="Disordered" evidence="1">
    <location>
        <begin position="31"/>
        <end position="50"/>
    </location>
</feature>
<dbReference type="AlphaFoldDB" id="S9TLS8"/>
<name>S9TLS8_9TRYP</name>
<proteinExistence type="predicted"/>
<gene>
    <name evidence="2" type="ORF">STCU_09591</name>
</gene>
<organism evidence="2 3">
    <name type="scientific">Strigomonas culicis</name>
    <dbReference type="NCBI Taxonomy" id="28005"/>
    <lineage>
        <taxon>Eukaryota</taxon>
        <taxon>Discoba</taxon>
        <taxon>Euglenozoa</taxon>
        <taxon>Kinetoplastea</taxon>
        <taxon>Metakinetoplastina</taxon>
        <taxon>Trypanosomatida</taxon>
        <taxon>Trypanosomatidae</taxon>
        <taxon>Strigomonadinae</taxon>
        <taxon>Strigomonas</taxon>
    </lineage>
</organism>